<feature type="domain" description="Knr4/Smi1-like" evidence="1">
    <location>
        <begin position="12"/>
        <end position="150"/>
    </location>
</feature>
<evidence type="ECO:0000259" key="1">
    <source>
        <dbReference type="SMART" id="SM00860"/>
    </source>
</evidence>
<name>A0A8T7M9I0_9CHLR</name>
<dbReference type="RefSeq" id="WP_341470522.1">
    <property type="nucleotide sequence ID" value="NZ_CP128400.1"/>
</dbReference>
<evidence type="ECO:0000313" key="5">
    <source>
        <dbReference type="Proteomes" id="UP001431572"/>
    </source>
</evidence>
<gene>
    <name evidence="2" type="ORF">HXX08_22730</name>
    <name evidence="3" type="ORF">OZ401_004231</name>
</gene>
<dbReference type="InterPro" id="IPR018958">
    <property type="entry name" value="Knr4/Smi1-like_dom"/>
</dbReference>
<keyword evidence="5" id="KW-1185">Reference proteome</keyword>
<evidence type="ECO:0000313" key="4">
    <source>
        <dbReference type="Proteomes" id="UP000521676"/>
    </source>
</evidence>
<proteinExistence type="predicted"/>
<accession>A0A8T7M9I0</accession>
<dbReference type="InterPro" id="IPR037883">
    <property type="entry name" value="Knr4/Smi1-like_sf"/>
</dbReference>
<reference evidence="2 4" key="1">
    <citation type="submission" date="2020-06" db="EMBL/GenBank/DDBJ databases">
        <title>Anoxygenic phototrophic Chloroflexota member uses a Type I reaction center.</title>
        <authorList>
            <person name="Tsuji J.M."/>
            <person name="Shaw N.A."/>
            <person name="Nagashima S."/>
            <person name="Venkiteswaran J."/>
            <person name="Schiff S.L."/>
            <person name="Hanada S."/>
            <person name="Tank M."/>
            <person name="Neufeld J.D."/>
        </authorList>
    </citation>
    <scope>NUCLEOTIDE SEQUENCE [LARGE SCALE GENOMIC DNA]</scope>
    <source>
        <strain evidence="2">L227-S17</strain>
    </source>
</reference>
<organism evidence="2 4">
    <name type="scientific">Candidatus Chlorohelix allophototropha</name>
    <dbReference type="NCBI Taxonomy" id="3003348"/>
    <lineage>
        <taxon>Bacteria</taxon>
        <taxon>Bacillati</taxon>
        <taxon>Chloroflexota</taxon>
        <taxon>Chloroflexia</taxon>
        <taxon>Candidatus Chloroheliales</taxon>
        <taxon>Candidatus Chloroheliaceae</taxon>
        <taxon>Candidatus Chlorohelix</taxon>
    </lineage>
</organism>
<dbReference type="EMBL" id="CP128400">
    <property type="protein sequence ID" value="WJW68617.1"/>
    <property type="molecule type" value="Genomic_DNA"/>
</dbReference>
<protein>
    <submittedName>
        <fullName evidence="2">SMI1/KNR4 family protein</fullName>
    </submittedName>
</protein>
<dbReference type="SUPFAM" id="SSF160631">
    <property type="entry name" value="SMI1/KNR4-like"/>
    <property type="match status" value="1"/>
</dbReference>
<dbReference type="AlphaFoldDB" id="A0A8T7M9I0"/>
<evidence type="ECO:0000313" key="2">
    <source>
        <dbReference type="EMBL" id="NWJ48686.1"/>
    </source>
</evidence>
<reference evidence="3" key="2">
    <citation type="journal article" date="2024" name="Nature">
        <title>Anoxygenic phototroph of the Chloroflexota uses a type I reaction centre.</title>
        <authorList>
            <person name="Tsuji J.M."/>
            <person name="Shaw N.A."/>
            <person name="Nagashima S."/>
            <person name="Venkiteswaran J.J."/>
            <person name="Schiff S.L."/>
            <person name="Watanabe T."/>
            <person name="Fukui M."/>
            <person name="Hanada S."/>
            <person name="Tank M."/>
            <person name="Neufeld J.D."/>
        </authorList>
    </citation>
    <scope>NUCLEOTIDE SEQUENCE</scope>
    <source>
        <strain evidence="3">L227-S17</strain>
    </source>
</reference>
<dbReference type="Gene3D" id="3.40.1580.10">
    <property type="entry name" value="SMI1/KNR4-like"/>
    <property type="match status" value="1"/>
</dbReference>
<dbReference type="SMART" id="SM00860">
    <property type="entry name" value="SMI1_KNR4"/>
    <property type="match status" value="1"/>
</dbReference>
<dbReference type="Pfam" id="PF09346">
    <property type="entry name" value="SMI1_KNR4"/>
    <property type="match status" value="1"/>
</dbReference>
<dbReference type="Proteomes" id="UP000521676">
    <property type="component" value="Unassembled WGS sequence"/>
</dbReference>
<dbReference type="EMBL" id="JACATZ010000003">
    <property type="protein sequence ID" value="NWJ48686.1"/>
    <property type="molecule type" value="Genomic_DNA"/>
</dbReference>
<sequence>MREIQFAKLGPALSEADIIQAEGELGIEFPQAYKDFLMKYYGGRPKLTSFPLFGDSLTSRGSIHWLYSINKVNYNYDIIENMHTFKGRIPTNFLTIGEDPGGNIICISFRGPDAGKVYYWDHEGELDKSSMDSYENVYFIADSFEEFINSLTAEER</sequence>
<evidence type="ECO:0000313" key="3">
    <source>
        <dbReference type="EMBL" id="WJW68617.1"/>
    </source>
</evidence>
<dbReference type="Proteomes" id="UP001431572">
    <property type="component" value="Chromosome 2"/>
</dbReference>